<keyword evidence="2" id="KW-1185">Reference proteome</keyword>
<sequence length="321" mass="36078">MTRGIIFLGVPHKGTRFAYVAACLACTAFFRGSSTELLEFMFPGTRGPAELESAFYDYIRRADIPPSVHDVWEKRPERMGRFSFGSIVGPIETQPRHGDLEFMDTDHRGLIKFRSHDDPNFRILLDVLRTIKQHAMEEVGKIPSTYLPIDEPEVEVESILDVTSLGMPFLYPPMGTIEAAGFYGLQDLVSARLTRSTTMELDFASRVVNFAFITIKCAWITGAYIAQAVWLNSWNFNWKIPGLEIDCTDEAYRGAVVAYLSYATQYDAAAYGGLYTGETNYGKEEDVIMPVHIRQEMGLGDDVVVQEHLEKLSNSVKETAV</sequence>
<comment type="caution">
    <text evidence="1">The sequence shown here is derived from an EMBL/GenBank/DDBJ whole genome shotgun (WGS) entry which is preliminary data.</text>
</comment>
<dbReference type="EMBL" id="LVKK01000021">
    <property type="protein sequence ID" value="OAG41816.1"/>
    <property type="molecule type" value="Genomic_DNA"/>
</dbReference>
<evidence type="ECO:0000313" key="1">
    <source>
        <dbReference type="EMBL" id="OAG41816.1"/>
    </source>
</evidence>
<dbReference type="RefSeq" id="XP_022513768.1">
    <property type="nucleotide sequence ID" value="XM_022654024.1"/>
</dbReference>
<reference evidence="1 2" key="1">
    <citation type="submission" date="2016-03" db="EMBL/GenBank/DDBJ databases">
        <title>Draft genome sequence of the Fonsecaea monophora CBS 269.37.</title>
        <authorList>
            <person name="Bombassaro A."/>
            <person name="Vinicius W.A."/>
            <person name="De Hoog S."/>
            <person name="Sun J."/>
            <person name="Souza E.M."/>
            <person name="Raittz R.T."/>
            <person name="Costa F."/>
            <person name="Leao A.C."/>
            <person name="Tadra-Sfeir M.Z."/>
            <person name="Baura V."/>
            <person name="Balsanelli E."/>
            <person name="Pedrosa F.O."/>
            <person name="Moreno L.F."/>
            <person name="Steffens M.B."/>
            <person name="Xi L."/>
            <person name="Bocca A.L."/>
            <person name="Felipe M.S."/>
            <person name="Teixeira M."/>
            <person name="Telles Filho F.Q."/>
            <person name="Azevedo C.M."/>
            <person name="Gomes R."/>
            <person name="Vicente V.A."/>
        </authorList>
    </citation>
    <scope>NUCLEOTIDE SEQUENCE [LARGE SCALE GENOMIC DNA]</scope>
    <source>
        <strain evidence="1 2">CBS 269.37</strain>
    </source>
</reference>
<name>A0A177FDK6_9EURO</name>
<proteinExistence type="predicted"/>
<accession>A0A177FDK6</accession>
<organism evidence="1 2">
    <name type="scientific">Fonsecaea monophora</name>
    <dbReference type="NCBI Taxonomy" id="254056"/>
    <lineage>
        <taxon>Eukaryota</taxon>
        <taxon>Fungi</taxon>
        <taxon>Dikarya</taxon>
        <taxon>Ascomycota</taxon>
        <taxon>Pezizomycotina</taxon>
        <taxon>Eurotiomycetes</taxon>
        <taxon>Chaetothyriomycetidae</taxon>
        <taxon>Chaetothyriales</taxon>
        <taxon>Herpotrichiellaceae</taxon>
        <taxon>Fonsecaea</taxon>
    </lineage>
</organism>
<dbReference type="GeneID" id="34599221"/>
<protein>
    <submittedName>
        <fullName evidence="1">Uncharacterized protein</fullName>
    </submittedName>
</protein>
<gene>
    <name evidence="1" type="ORF">AYO21_04051</name>
</gene>
<dbReference type="AlphaFoldDB" id="A0A177FDK6"/>
<evidence type="ECO:0000313" key="2">
    <source>
        <dbReference type="Proteomes" id="UP000077002"/>
    </source>
</evidence>
<dbReference type="OrthoDB" id="196103at2759"/>
<dbReference type="Proteomes" id="UP000077002">
    <property type="component" value="Unassembled WGS sequence"/>
</dbReference>